<organism evidence="1 2">
    <name type="scientific">Stackebrandtia albiflava</name>
    <dbReference type="NCBI Taxonomy" id="406432"/>
    <lineage>
        <taxon>Bacteria</taxon>
        <taxon>Bacillati</taxon>
        <taxon>Actinomycetota</taxon>
        <taxon>Actinomycetes</taxon>
        <taxon>Glycomycetales</taxon>
        <taxon>Glycomycetaceae</taxon>
        <taxon>Stackebrandtia</taxon>
    </lineage>
</organism>
<dbReference type="Proteomes" id="UP000321617">
    <property type="component" value="Unassembled WGS sequence"/>
</dbReference>
<gene>
    <name evidence="1" type="ORF">LX16_3160</name>
</gene>
<dbReference type="EMBL" id="VLLL01000006">
    <property type="protein sequence ID" value="TWJ12403.1"/>
    <property type="molecule type" value="Genomic_DNA"/>
</dbReference>
<name>A0A562V3G7_9ACTN</name>
<comment type="caution">
    <text evidence="1">The sequence shown here is derived from an EMBL/GenBank/DDBJ whole genome shotgun (WGS) entry which is preliminary data.</text>
</comment>
<keyword evidence="2" id="KW-1185">Reference proteome</keyword>
<evidence type="ECO:0000313" key="1">
    <source>
        <dbReference type="EMBL" id="TWJ12403.1"/>
    </source>
</evidence>
<accession>A0A562V3G7</accession>
<evidence type="ECO:0000313" key="2">
    <source>
        <dbReference type="Proteomes" id="UP000321617"/>
    </source>
</evidence>
<protein>
    <submittedName>
        <fullName evidence="1">Uncharacterized protein</fullName>
    </submittedName>
</protein>
<dbReference type="OrthoDB" id="9874396at2"/>
<reference evidence="1 2" key="1">
    <citation type="journal article" date="2013" name="Stand. Genomic Sci.">
        <title>Genomic Encyclopedia of Type Strains, Phase I: The one thousand microbial genomes (KMG-I) project.</title>
        <authorList>
            <person name="Kyrpides N.C."/>
            <person name="Woyke T."/>
            <person name="Eisen J.A."/>
            <person name="Garrity G."/>
            <person name="Lilburn T.G."/>
            <person name="Beck B.J."/>
            <person name="Whitman W.B."/>
            <person name="Hugenholtz P."/>
            <person name="Klenk H.P."/>
        </authorList>
    </citation>
    <scope>NUCLEOTIDE SEQUENCE [LARGE SCALE GENOMIC DNA]</scope>
    <source>
        <strain evidence="1 2">DSM 45044</strain>
    </source>
</reference>
<proteinExistence type="predicted"/>
<sequence length="185" mass="21241">MHAPPPESVFAREIARHGEEVRSPDGNLGATVTGDEVKGVSFLPFTYRAYSEPELERQLTQLARLVWVSRLRARRAAKQAALGYGRELRDREAETPAERRLWEARDNTHIETRSANVIIRVGGGTDWRIRLRRGTVQSVPEAEFLPELARLIELTMSRWRARMHLLRREHLGPSEFLRDLARGRG</sequence>
<dbReference type="AlphaFoldDB" id="A0A562V3G7"/>
<dbReference type="RefSeq" id="WP_147139500.1">
    <property type="nucleotide sequence ID" value="NZ_BAABIJ010000002.1"/>
</dbReference>